<organism evidence="3 4">
    <name type="scientific">Rathayibacter rathayi</name>
    <name type="common">Corynebacterium rathayi</name>
    <dbReference type="NCBI Taxonomy" id="33887"/>
    <lineage>
        <taxon>Bacteria</taxon>
        <taxon>Bacillati</taxon>
        <taxon>Actinomycetota</taxon>
        <taxon>Actinomycetes</taxon>
        <taxon>Micrococcales</taxon>
        <taxon>Microbacteriaceae</taxon>
        <taxon>Rathayibacter</taxon>
    </lineage>
</organism>
<evidence type="ECO:0000313" key="4">
    <source>
        <dbReference type="Proteomes" id="UP000239698"/>
    </source>
</evidence>
<evidence type="ECO:0008006" key="5">
    <source>
        <dbReference type="Google" id="ProtNLM"/>
    </source>
</evidence>
<dbReference type="Proteomes" id="UP000239698">
    <property type="component" value="Unassembled WGS sequence"/>
</dbReference>
<reference evidence="3 4" key="1">
    <citation type="submission" date="2018-02" db="EMBL/GenBank/DDBJ databases">
        <title>Bacteriophage NCPPB3778 and a type I-E CRISPR drive the evolution of the US Biological Select Agent, Rathayibacter toxicus.</title>
        <authorList>
            <person name="Davis E.W.II."/>
            <person name="Tabima J.F."/>
            <person name="Weisberg A.J."/>
            <person name="Lopes L.D."/>
            <person name="Wiseman M.S."/>
            <person name="Wiseman M.S."/>
            <person name="Pupko T."/>
            <person name="Belcher M.S."/>
            <person name="Sechler A.J."/>
            <person name="Tancos M.A."/>
            <person name="Schroeder B.K."/>
            <person name="Murray T.D."/>
            <person name="Luster D.G."/>
            <person name="Schneider W.L."/>
            <person name="Rogers E."/>
            <person name="Andreote F.D."/>
            <person name="Grunwald N.J."/>
            <person name="Putnam M.L."/>
            <person name="Chang J.H."/>
        </authorList>
    </citation>
    <scope>NUCLEOTIDE SEQUENCE [LARGE SCALE GENOMIC DNA]</scope>
    <source>
        <strain evidence="3 4">AY1D6</strain>
    </source>
</reference>
<evidence type="ECO:0000256" key="2">
    <source>
        <dbReference type="SAM" id="Phobius"/>
    </source>
</evidence>
<sequence length="125" mass="13675">MYDSFLADVLAVIAVALLVVGAVLLARMLKQQLPIRTQKYARDFVRTNVTFQVGLGFLIASLWADGGDWIVGRIIATLIYLGLLATLLPLDAQGHSRRDRPREDRPRGRGVAPTSGHRPPGARTS</sequence>
<gene>
    <name evidence="3" type="ORF">C5C40_13155</name>
</gene>
<name>A0ABX5AAR7_RATRA</name>
<dbReference type="EMBL" id="PSVT01000037">
    <property type="protein sequence ID" value="PPH74216.1"/>
    <property type="molecule type" value="Genomic_DNA"/>
</dbReference>
<protein>
    <recommendedName>
        <fullName evidence="5">DUF2516 domain-containing protein</fullName>
    </recommendedName>
</protein>
<comment type="caution">
    <text evidence="3">The sequence shown here is derived from an EMBL/GenBank/DDBJ whole genome shotgun (WGS) entry which is preliminary data.</text>
</comment>
<keyword evidence="4" id="KW-1185">Reference proteome</keyword>
<keyword evidence="2" id="KW-1133">Transmembrane helix</keyword>
<feature type="compositionally biased region" description="Basic and acidic residues" evidence="1">
    <location>
        <begin position="94"/>
        <end position="107"/>
    </location>
</feature>
<keyword evidence="2" id="KW-0812">Transmembrane</keyword>
<evidence type="ECO:0000313" key="3">
    <source>
        <dbReference type="EMBL" id="PPH74216.1"/>
    </source>
</evidence>
<keyword evidence="2" id="KW-0472">Membrane</keyword>
<feature type="region of interest" description="Disordered" evidence="1">
    <location>
        <begin position="93"/>
        <end position="125"/>
    </location>
</feature>
<dbReference type="RefSeq" id="WP_097167891.1">
    <property type="nucleotide sequence ID" value="NZ_PSUD01000039.1"/>
</dbReference>
<feature type="transmembrane region" description="Helical" evidence="2">
    <location>
        <begin position="47"/>
        <end position="64"/>
    </location>
</feature>
<proteinExistence type="predicted"/>
<feature type="transmembrane region" description="Helical" evidence="2">
    <location>
        <begin position="6"/>
        <end position="26"/>
    </location>
</feature>
<evidence type="ECO:0000256" key="1">
    <source>
        <dbReference type="SAM" id="MobiDB-lite"/>
    </source>
</evidence>
<feature type="transmembrane region" description="Helical" evidence="2">
    <location>
        <begin position="70"/>
        <end position="90"/>
    </location>
</feature>
<accession>A0ABX5AAR7</accession>